<dbReference type="GO" id="GO:0060003">
    <property type="term" value="P:copper ion export"/>
    <property type="evidence" value="ECO:0007669"/>
    <property type="project" value="TreeGrafter"/>
</dbReference>
<dbReference type="Pfam" id="PF11604">
    <property type="entry name" value="CusF_Ec"/>
    <property type="match status" value="1"/>
</dbReference>
<dbReference type="Pfam" id="PF25975">
    <property type="entry name" value="CzcB_C"/>
    <property type="match status" value="1"/>
</dbReference>
<evidence type="ECO:0000259" key="3">
    <source>
        <dbReference type="Pfam" id="PF19335"/>
    </source>
</evidence>
<dbReference type="Gene3D" id="2.40.50.320">
    <property type="entry name" value="Copper binding periplasmic protein CusF"/>
    <property type="match status" value="1"/>
</dbReference>
<dbReference type="Gene3D" id="2.40.30.170">
    <property type="match status" value="1"/>
</dbReference>
<keyword evidence="9" id="KW-1185">Reference proteome</keyword>
<dbReference type="GO" id="GO:0015679">
    <property type="term" value="P:plasma membrane copper ion transport"/>
    <property type="evidence" value="ECO:0007669"/>
    <property type="project" value="TreeGrafter"/>
</dbReference>
<accession>A0A1H2H7Z5</accession>
<comment type="similarity">
    <text evidence="1">Belongs to the membrane fusion protein (MFP) (TC 8.A.1) family.</text>
</comment>
<dbReference type="GO" id="GO:0046914">
    <property type="term" value="F:transition metal ion binding"/>
    <property type="evidence" value="ECO:0007669"/>
    <property type="project" value="TreeGrafter"/>
</dbReference>
<dbReference type="GO" id="GO:0016020">
    <property type="term" value="C:membrane"/>
    <property type="evidence" value="ECO:0007669"/>
    <property type="project" value="InterPro"/>
</dbReference>
<dbReference type="InterPro" id="IPR058790">
    <property type="entry name" value="BSH_CusB"/>
</dbReference>
<sequence>MSRPIFLYSLLGLMLAAGSGAAGYWFGQQSASHVQMPHASAQSDERTVLYWYDPMKPDQHFDQPGKSPFMDMQLVPKYAGSLPEADVLSVSAQAVQNLGMRTVLVQRGVLPTGIEAVGSLAYNQREVATLQARAAGFVERVYGRAPGDVLAAGTPLADLLIPEWSAAQLEFIAVLQSGDSRLIAATRERLRLLGMSQALITRVEGHRQPEPLQTIVTPLAGELQSLEVRVGMAVSAGQDLAQVNGLASVWLDTAIPEAQAGLVEVGAPISATLAAFPGQTLHGKVIALLPSADLQTRTLTVRSELPNPDGKLRPGMFAAVRLNSAGEETVLLLPSEALIRSGKRTLVMLAEGEGRFRPQEITIGREADGRVQVLTGLQEGQSVVTSGQFLIDSEASLQGLLAQTSDVQSEAPALELHRAQGIIRALDAKQVTLEHGSFDSLNMMGMTMPFTLASPEVAAGLQVGDRVQIAVSQSPAGLVVEQLTRQAKQQEETP</sequence>
<dbReference type="RefSeq" id="WP_090196591.1">
    <property type="nucleotide sequence ID" value="NZ_LT629785.1"/>
</dbReference>
<dbReference type="InterPro" id="IPR058792">
    <property type="entry name" value="Beta-barrel_RND_2"/>
</dbReference>
<evidence type="ECO:0000313" key="8">
    <source>
        <dbReference type="EMBL" id="SDU27980.1"/>
    </source>
</evidence>
<dbReference type="GO" id="GO:0022857">
    <property type="term" value="F:transmembrane transporter activity"/>
    <property type="evidence" value="ECO:0007669"/>
    <property type="project" value="InterPro"/>
</dbReference>
<gene>
    <name evidence="8" type="ORF">SAMN05216296_2818</name>
</gene>
<dbReference type="InterPro" id="IPR051909">
    <property type="entry name" value="MFP_Cation_Efflux"/>
</dbReference>
<dbReference type="Gene3D" id="6.10.140.730">
    <property type="match status" value="1"/>
</dbReference>
<dbReference type="Pfam" id="PF25869">
    <property type="entry name" value="3HB_CusB"/>
    <property type="match status" value="1"/>
</dbReference>
<feature type="domain" description="Heavy metal binding" evidence="3">
    <location>
        <begin position="50"/>
        <end position="77"/>
    </location>
</feature>
<protein>
    <submittedName>
        <fullName evidence="8">Membrane fusion protein, Cu(I)/Ag(I) efflux system</fullName>
    </submittedName>
</protein>
<name>A0A1H2H7Z5_9PSED</name>
<dbReference type="Pfam" id="PF19335">
    <property type="entry name" value="HMBD"/>
    <property type="match status" value="1"/>
</dbReference>
<evidence type="ECO:0000256" key="2">
    <source>
        <dbReference type="ARBA" id="ARBA00022448"/>
    </source>
</evidence>
<dbReference type="Pfam" id="PF25954">
    <property type="entry name" value="Beta-barrel_RND_2"/>
    <property type="match status" value="1"/>
</dbReference>
<dbReference type="PANTHER" id="PTHR30097:SF15">
    <property type="entry name" value="CATION EFFLUX SYSTEM PROTEIN CUSB"/>
    <property type="match status" value="1"/>
</dbReference>
<dbReference type="FunFam" id="2.40.30.170:FF:000010">
    <property type="entry name" value="Efflux RND transporter periplasmic adaptor subunit"/>
    <property type="match status" value="1"/>
</dbReference>
<feature type="domain" description="CusB-like beta-barrel" evidence="6">
    <location>
        <begin position="248"/>
        <end position="325"/>
    </location>
</feature>
<evidence type="ECO:0000259" key="4">
    <source>
        <dbReference type="Pfam" id="PF25869"/>
    </source>
</evidence>
<evidence type="ECO:0000256" key="1">
    <source>
        <dbReference type="ARBA" id="ARBA00009477"/>
    </source>
</evidence>
<reference evidence="9" key="1">
    <citation type="submission" date="2016-10" db="EMBL/GenBank/DDBJ databases">
        <authorList>
            <person name="Varghese N."/>
            <person name="Submissions S."/>
        </authorList>
    </citation>
    <scope>NUCLEOTIDE SEQUENCE [LARGE SCALE GENOMIC DNA]</scope>
    <source>
        <strain evidence="9">DSM 17875</strain>
    </source>
</reference>
<dbReference type="InterPro" id="IPR045800">
    <property type="entry name" value="HMBD"/>
</dbReference>
<evidence type="ECO:0000259" key="6">
    <source>
        <dbReference type="Pfam" id="PF25954"/>
    </source>
</evidence>
<dbReference type="PANTHER" id="PTHR30097">
    <property type="entry name" value="CATION EFFLUX SYSTEM PROTEIN CUSB"/>
    <property type="match status" value="1"/>
</dbReference>
<dbReference type="InterPro" id="IPR042230">
    <property type="entry name" value="CusF_sf"/>
</dbReference>
<feature type="domain" description="CusB-like three alpha-helical bundle" evidence="4">
    <location>
        <begin position="163"/>
        <end position="210"/>
    </location>
</feature>
<dbReference type="InterPro" id="IPR021647">
    <property type="entry name" value="CusF_Ec"/>
</dbReference>
<dbReference type="InterPro" id="IPR058791">
    <property type="entry name" value="3HB_CusB"/>
</dbReference>
<dbReference type="InterPro" id="IPR006143">
    <property type="entry name" value="RND_pump_MFP"/>
</dbReference>
<feature type="domain" description="CzcB-like C-terminal circularly permuted SH3-like" evidence="7">
    <location>
        <begin position="334"/>
        <end position="391"/>
    </location>
</feature>
<dbReference type="EMBL" id="LT629785">
    <property type="protein sequence ID" value="SDU27980.1"/>
    <property type="molecule type" value="Genomic_DNA"/>
</dbReference>
<dbReference type="STRING" id="364197.SAMN05216296_2818"/>
<organism evidence="8 9">
    <name type="scientific">Pseudomonas pohangensis</name>
    <dbReference type="NCBI Taxonomy" id="364197"/>
    <lineage>
        <taxon>Bacteria</taxon>
        <taxon>Pseudomonadati</taxon>
        <taxon>Pseudomonadota</taxon>
        <taxon>Gammaproteobacteria</taxon>
        <taxon>Pseudomonadales</taxon>
        <taxon>Pseudomonadaceae</taxon>
        <taxon>Pseudomonas</taxon>
    </lineage>
</organism>
<proteinExistence type="inferred from homology"/>
<dbReference type="OrthoDB" id="9806939at2"/>
<dbReference type="InterPro" id="IPR058649">
    <property type="entry name" value="CzcB_C"/>
</dbReference>
<evidence type="ECO:0000259" key="5">
    <source>
        <dbReference type="Pfam" id="PF25919"/>
    </source>
</evidence>
<feature type="domain" description="CusB-like barrel-sandwich hybrid" evidence="5">
    <location>
        <begin position="127"/>
        <end position="244"/>
    </location>
</feature>
<dbReference type="AlphaFoldDB" id="A0A1H2H7Z5"/>
<dbReference type="Gene3D" id="2.40.420.20">
    <property type="match status" value="1"/>
</dbReference>
<evidence type="ECO:0000313" key="9">
    <source>
        <dbReference type="Proteomes" id="UP000243232"/>
    </source>
</evidence>
<evidence type="ECO:0000259" key="7">
    <source>
        <dbReference type="Pfam" id="PF25975"/>
    </source>
</evidence>
<dbReference type="NCBIfam" id="TIGR01730">
    <property type="entry name" value="RND_mfp"/>
    <property type="match status" value="1"/>
</dbReference>
<dbReference type="Proteomes" id="UP000243232">
    <property type="component" value="Chromosome I"/>
</dbReference>
<dbReference type="Pfam" id="PF25919">
    <property type="entry name" value="BSH_CusB"/>
    <property type="match status" value="1"/>
</dbReference>
<keyword evidence="2" id="KW-0813">Transport</keyword>
<dbReference type="SUPFAM" id="SSF111369">
    <property type="entry name" value="HlyD-like secretion proteins"/>
    <property type="match status" value="1"/>
</dbReference>
<dbReference type="GO" id="GO:0030288">
    <property type="term" value="C:outer membrane-bounded periplasmic space"/>
    <property type="evidence" value="ECO:0007669"/>
    <property type="project" value="TreeGrafter"/>
</dbReference>